<dbReference type="SUPFAM" id="SSF46785">
    <property type="entry name" value="Winged helix' DNA-binding domain"/>
    <property type="match status" value="1"/>
</dbReference>
<dbReference type="InterPro" id="IPR000847">
    <property type="entry name" value="LysR_HTH_N"/>
</dbReference>
<dbReference type="PROSITE" id="PS50931">
    <property type="entry name" value="HTH_LYSR"/>
    <property type="match status" value="1"/>
</dbReference>
<dbReference type="EMBL" id="RAQU01000043">
    <property type="protein sequence ID" value="RKK04425.1"/>
    <property type="molecule type" value="Genomic_DNA"/>
</dbReference>
<evidence type="ECO:0000256" key="1">
    <source>
        <dbReference type="ARBA" id="ARBA00009437"/>
    </source>
</evidence>
<gene>
    <name evidence="6" type="ORF">D6Z83_09330</name>
    <name evidence="7" type="ORF">EBE87_09390</name>
</gene>
<name>A0A3A9JIP0_9PROT</name>
<comment type="similarity">
    <text evidence="1">Belongs to the LysR transcriptional regulatory family.</text>
</comment>
<dbReference type="Gene3D" id="1.10.10.10">
    <property type="entry name" value="Winged helix-like DNA-binding domain superfamily/Winged helix DNA-binding domain"/>
    <property type="match status" value="1"/>
</dbReference>
<keyword evidence="3" id="KW-0238">DNA-binding</keyword>
<dbReference type="GO" id="GO:0005829">
    <property type="term" value="C:cytosol"/>
    <property type="evidence" value="ECO:0007669"/>
    <property type="project" value="TreeGrafter"/>
</dbReference>
<organism evidence="6 9">
    <name type="scientific">Teichococcus wenyumeiae</name>
    <dbReference type="NCBI Taxonomy" id="2478470"/>
    <lineage>
        <taxon>Bacteria</taxon>
        <taxon>Pseudomonadati</taxon>
        <taxon>Pseudomonadota</taxon>
        <taxon>Alphaproteobacteria</taxon>
        <taxon>Acetobacterales</taxon>
        <taxon>Roseomonadaceae</taxon>
        <taxon>Roseomonas</taxon>
    </lineage>
</organism>
<evidence type="ECO:0000256" key="2">
    <source>
        <dbReference type="ARBA" id="ARBA00023015"/>
    </source>
</evidence>
<reference evidence="6 9" key="1">
    <citation type="submission" date="2018-09" db="EMBL/GenBank/DDBJ databases">
        <title>Roseomonas sp. nov., isolated from feces of Tibetan antelopes in the Qinghai-Tibet plateau, China.</title>
        <authorList>
            <person name="Tian Z."/>
        </authorList>
    </citation>
    <scope>NUCLEOTIDE SEQUENCE [LARGE SCALE GENOMIC DNA]</scope>
    <source>
        <strain evidence="7 8">Z23</strain>
        <strain evidence="6 9">Z24</strain>
    </source>
</reference>
<evidence type="ECO:0000256" key="4">
    <source>
        <dbReference type="ARBA" id="ARBA00023163"/>
    </source>
</evidence>
<dbReference type="Proteomes" id="UP000278036">
    <property type="component" value="Unassembled WGS sequence"/>
</dbReference>
<dbReference type="Pfam" id="PF00126">
    <property type="entry name" value="HTH_1"/>
    <property type="match status" value="1"/>
</dbReference>
<dbReference type="PANTHER" id="PTHR30419:SF8">
    <property type="entry name" value="NITROGEN ASSIMILATION TRANSCRIPTIONAL ACTIVATOR-RELATED"/>
    <property type="match status" value="1"/>
</dbReference>
<dbReference type="GO" id="GO:0003700">
    <property type="term" value="F:DNA-binding transcription factor activity"/>
    <property type="evidence" value="ECO:0007669"/>
    <property type="project" value="InterPro"/>
</dbReference>
<evidence type="ECO:0000313" key="6">
    <source>
        <dbReference type="EMBL" id="RKK04425.1"/>
    </source>
</evidence>
<proteinExistence type="inferred from homology"/>
<protein>
    <submittedName>
        <fullName evidence="6">LysR family transcriptional regulator</fullName>
    </submittedName>
</protein>
<evidence type="ECO:0000313" key="7">
    <source>
        <dbReference type="EMBL" id="RMI25348.1"/>
    </source>
</evidence>
<dbReference type="Gene3D" id="3.40.190.290">
    <property type="match status" value="1"/>
</dbReference>
<dbReference type="PRINTS" id="PR00039">
    <property type="entry name" value="HTHLYSR"/>
</dbReference>
<dbReference type="SUPFAM" id="SSF53850">
    <property type="entry name" value="Periplasmic binding protein-like II"/>
    <property type="match status" value="1"/>
</dbReference>
<dbReference type="EMBL" id="RFLX01000005">
    <property type="protein sequence ID" value="RMI25348.1"/>
    <property type="molecule type" value="Genomic_DNA"/>
</dbReference>
<sequence length="305" mass="32974">MSLPPISLRQLRAFAAVARLGSFRRAAEELNLSQPALSQAVRLLETETGAVLLERNTRGVTVTEAGRRMLSTCESMLQSLEFTVASLRRNGAEEAARLRIAALPSIARQIVVPAYRHFRAGSAAAALFIRDAVGEEVIRMIRAGEVDFGLTTPPRQGAELIVHPLLRSPMRVVVAPGHPFAATGATWRELAEERFIFVGRSSATYEITASAFRAAGRLPRHFIETQTAETAACMAAEGIGVTVLHARNLDEMAHYGFAQAPVRAPECALEIALIRPVGRALAPASLAFWEFLAQRSAPEAPPAHP</sequence>
<accession>A0A3A9JIP0</accession>
<keyword evidence="8" id="KW-1185">Reference proteome</keyword>
<dbReference type="FunFam" id="1.10.10.10:FF:000001">
    <property type="entry name" value="LysR family transcriptional regulator"/>
    <property type="match status" value="1"/>
</dbReference>
<dbReference type="InterPro" id="IPR036390">
    <property type="entry name" value="WH_DNA-bd_sf"/>
</dbReference>
<dbReference type="PANTHER" id="PTHR30419">
    <property type="entry name" value="HTH-TYPE TRANSCRIPTIONAL REGULATOR YBHD"/>
    <property type="match status" value="1"/>
</dbReference>
<dbReference type="InParanoid" id="A0A3A9JIP0"/>
<dbReference type="OrthoDB" id="5297263at2"/>
<dbReference type="Proteomes" id="UP000274097">
    <property type="component" value="Unassembled WGS sequence"/>
</dbReference>
<dbReference type="InterPro" id="IPR036388">
    <property type="entry name" value="WH-like_DNA-bd_sf"/>
</dbReference>
<evidence type="ECO:0000313" key="9">
    <source>
        <dbReference type="Proteomes" id="UP000278036"/>
    </source>
</evidence>
<evidence type="ECO:0000259" key="5">
    <source>
        <dbReference type="PROSITE" id="PS50931"/>
    </source>
</evidence>
<feature type="domain" description="HTH lysR-type" evidence="5">
    <location>
        <begin position="6"/>
        <end position="63"/>
    </location>
</feature>
<dbReference type="InterPro" id="IPR050950">
    <property type="entry name" value="HTH-type_LysR_regulators"/>
</dbReference>
<keyword evidence="2" id="KW-0805">Transcription regulation</keyword>
<dbReference type="RefSeq" id="WP_120638050.1">
    <property type="nucleotide sequence ID" value="NZ_RAQU01000043.1"/>
</dbReference>
<dbReference type="InterPro" id="IPR005119">
    <property type="entry name" value="LysR_subst-bd"/>
</dbReference>
<comment type="caution">
    <text evidence="6">The sequence shown here is derived from an EMBL/GenBank/DDBJ whole genome shotgun (WGS) entry which is preliminary data.</text>
</comment>
<keyword evidence="4" id="KW-0804">Transcription</keyword>
<dbReference type="Pfam" id="PF03466">
    <property type="entry name" value="LysR_substrate"/>
    <property type="match status" value="1"/>
</dbReference>
<evidence type="ECO:0000256" key="3">
    <source>
        <dbReference type="ARBA" id="ARBA00023125"/>
    </source>
</evidence>
<evidence type="ECO:0000313" key="8">
    <source>
        <dbReference type="Proteomes" id="UP000274097"/>
    </source>
</evidence>
<dbReference type="GO" id="GO:0003677">
    <property type="term" value="F:DNA binding"/>
    <property type="evidence" value="ECO:0007669"/>
    <property type="project" value="UniProtKB-KW"/>
</dbReference>
<dbReference type="AlphaFoldDB" id="A0A3A9JIP0"/>